<evidence type="ECO:0000256" key="1">
    <source>
        <dbReference type="SAM" id="MobiDB-lite"/>
    </source>
</evidence>
<dbReference type="OrthoDB" id="5979060at2759"/>
<dbReference type="AlphaFoldDB" id="A0A7M5WUQ9"/>
<feature type="compositionally biased region" description="Acidic residues" evidence="1">
    <location>
        <begin position="609"/>
        <end position="626"/>
    </location>
</feature>
<dbReference type="InterPro" id="IPR011993">
    <property type="entry name" value="PH-like_dom_sf"/>
</dbReference>
<dbReference type="SUPFAM" id="SSF50729">
    <property type="entry name" value="PH domain-like"/>
    <property type="match status" value="1"/>
</dbReference>
<dbReference type="PROSITE" id="PS50003">
    <property type="entry name" value="PH_DOMAIN"/>
    <property type="match status" value="1"/>
</dbReference>
<feature type="compositionally biased region" description="Basic and acidic residues" evidence="1">
    <location>
        <begin position="374"/>
        <end position="383"/>
    </location>
</feature>
<dbReference type="EnsemblMetazoa" id="CLYHEMT013420.4">
    <property type="protein sequence ID" value="CLYHEMP013420.4"/>
    <property type="gene ID" value="CLYHEMG013420"/>
</dbReference>
<feature type="compositionally biased region" description="Basic and acidic residues" evidence="1">
    <location>
        <begin position="413"/>
        <end position="441"/>
    </location>
</feature>
<dbReference type="PANTHER" id="PTHR12844">
    <property type="entry name" value="CONNECTOR ENCHANCER OF KINASE SUPPRESSOR OF RAS"/>
    <property type="match status" value="1"/>
</dbReference>
<proteinExistence type="predicted"/>
<evidence type="ECO:0000259" key="2">
    <source>
        <dbReference type="PROSITE" id="PS50003"/>
    </source>
</evidence>
<feature type="region of interest" description="Disordered" evidence="1">
    <location>
        <begin position="471"/>
        <end position="579"/>
    </location>
</feature>
<dbReference type="PANTHER" id="PTHR12844:SF42">
    <property type="entry name" value="CONNECTOR ENHANCER OF KSR PROTEIN CNK"/>
    <property type="match status" value="1"/>
</dbReference>
<dbReference type="InterPro" id="IPR051566">
    <property type="entry name" value="CNKSR"/>
</dbReference>
<feature type="compositionally biased region" description="Basic and acidic residues" evidence="1">
    <location>
        <begin position="106"/>
        <end position="132"/>
    </location>
</feature>
<dbReference type="SMART" id="SM00233">
    <property type="entry name" value="PH"/>
    <property type="match status" value="1"/>
</dbReference>
<organism evidence="3 4">
    <name type="scientific">Clytia hemisphaerica</name>
    <dbReference type="NCBI Taxonomy" id="252671"/>
    <lineage>
        <taxon>Eukaryota</taxon>
        <taxon>Metazoa</taxon>
        <taxon>Cnidaria</taxon>
        <taxon>Hydrozoa</taxon>
        <taxon>Hydroidolina</taxon>
        <taxon>Leptothecata</taxon>
        <taxon>Obeliida</taxon>
        <taxon>Clytiidae</taxon>
        <taxon>Clytia</taxon>
    </lineage>
</organism>
<feature type="compositionally biased region" description="Acidic residues" evidence="1">
    <location>
        <begin position="363"/>
        <end position="373"/>
    </location>
</feature>
<evidence type="ECO:0000313" key="3">
    <source>
        <dbReference type="EnsemblMetazoa" id="CLYHEMP013420.4"/>
    </source>
</evidence>
<accession>A0A7M5WUQ9</accession>
<sequence>MRFLKINLAKTFSNGKSGRRRSQDPNVIHENQTLKSTTANQNTSNISHDKENKEPVNHATKTNGTSDFVNGHDSVDAVREEQQSFEEPDSPGGRRPSQTFYGSEKQVLRDGRKIKEIEVTGERPDESNTDMKKQKKLQRRKSIDKEELNVSCRALGKADHEGWMFKKAGGHGIVPVSWKKYWVVIKLGKMYCYKTSFNMQADYLFMVNDYSVDNATEKKKNFAFLLKPNEEDKKGVIFACETEQECNDWIETINKILSGVDLNNEEDHSKVRDYEDHKRLNAIKPTIKEEHQNNGVRKHRPISIAFQSQEDEETTGLPAGFGTRTSSMSQPRVRKMSAGTGAPSSVLSVGSMFHKLEEKPKEDQDEEDDEDVELKDLLYKEVEVETEAPAKSPSPKPTPIPVVEPVAKQVIQTKERENEKTASIDAETIIKEMEEKTKENEEPTPEPALVVAPVSVEPEPVKKLEPVVLPVSVEPEPVETPEPVEESKAPVAEPEASSDETEEAIEVAKKLESPAQSDAPAVESPTQPESPTEPEPVEAKVPVIDEAAPEPPKAEPVVEIQSEEEKLPEQEPLEVQGKEEVVCEVRSPVTEDVQLVPVEESVSIVPTAEESEQPESSDAPVEESNDVESPTASVEEESKIVEPAQPEASEIVEITTTEVVVVESNETKSAVNTDDAPVAQSEVNLEDSPVIEKSAPVVDNSENVVIETKTENVNGDIVITETITTTTTSTVEVDDLDIPSLDSGNSSLMDDITFELATK</sequence>
<feature type="compositionally biased region" description="Basic and acidic residues" evidence="1">
    <location>
        <begin position="47"/>
        <end position="56"/>
    </location>
</feature>
<name>A0A7M5WUQ9_9CNID</name>
<feature type="compositionally biased region" description="Polar residues" evidence="1">
    <location>
        <begin position="29"/>
        <end position="46"/>
    </location>
</feature>
<keyword evidence="4" id="KW-1185">Reference proteome</keyword>
<protein>
    <recommendedName>
        <fullName evidence="2">PH domain-containing protein</fullName>
    </recommendedName>
</protein>
<dbReference type="Proteomes" id="UP000594262">
    <property type="component" value="Unplaced"/>
</dbReference>
<dbReference type="InterPro" id="IPR001849">
    <property type="entry name" value="PH_domain"/>
</dbReference>
<feature type="domain" description="PH" evidence="2">
    <location>
        <begin position="157"/>
        <end position="258"/>
    </location>
</feature>
<feature type="compositionally biased region" description="Acidic residues" evidence="1">
    <location>
        <begin position="496"/>
        <end position="505"/>
    </location>
</feature>
<feature type="compositionally biased region" description="Polar residues" evidence="1">
    <location>
        <begin position="59"/>
        <end position="68"/>
    </location>
</feature>
<feature type="compositionally biased region" description="Pro residues" evidence="1">
    <location>
        <begin position="392"/>
        <end position="402"/>
    </location>
</feature>
<feature type="region of interest" description="Disordered" evidence="1">
    <location>
        <begin position="14"/>
        <end position="142"/>
    </location>
</feature>
<dbReference type="Gene3D" id="2.30.29.30">
    <property type="entry name" value="Pleckstrin-homology domain (PH domain)/Phosphotyrosine-binding domain (PTB)"/>
    <property type="match status" value="1"/>
</dbReference>
<evidence type="ECO:0000313" key="4">
    <source>
        <dbReference type="Proteomes" id="UP000594262"/>
    </source>
</evidence>
<feature type="region of interest" description="Disordered" evidence="1">
    <location>
        <begin position="307"/>
        <end position="459"/>
    </location>
</feature>
<dbReference type="Pfam" id="PF00169">
    <property type="entry name" value="PH"/>
    <property type="match status" value="1"/>
</dbReference>
<feature type="region of interest" description="Disordered" evidence="1">
    <location>
        <begin position="602"/>
        <end position="652"/>
    </location>
</feature>
<feature type="compositionally biased region" description="Basic and acidic residues" evidence="1">
    <location>
        <begin position="73"/>
        <end position="82"/>
    </location>
</feature>
<reference evidence="3" key="1">
    <citation type="submission" date="2021-01" db="UniProtKB">
        <authorList>
            <consortium name="EnsemblMetazoa"/>
        </authorList>
    </citation>
    <scope>IDENTIFICATION</scope>
</reference>
<feature type="compositionally biased region" description="Low complexity" evidence="1">
    <location>
        <begin position="447"/>
        <end position="458"/>
    </location>
</feature>